<proteinExistence type="predicted"/>
<reference evidence="2" key="1">
    <citation type="journal article" date="2019" name="Int. J. Syst. Evol. Microbiol.">
        <title>The Global Catalogue of Microorganisms (GCM) 10K type strain sequencing project: providing services to taxonomists for standard genome sequencing and annotation.</title>
        <authorList>
            <consortium name="The Broad Institute Genomics Platform"/>
            <consortium name="The Broad Institute Genome Sequencing Center for Infectious Disease"/>
            <person name="Wu L."/>
            <person name="Ma J."/>
        </authorList>
    </citation>
    <scope>NUCLEOTIDE SEQUENCE [LARGE SCALE GENOMIC DNA]</scope>
    <source>
        <strain evidence="2">JCM 17805</strain>
    </source>
</reference>
<name>A0ABP8V0K0_9GAMM</name>
<dbReference type="Proteomes" id="UP001500604">
    <property type="component" value="Unassembled WGS sequence"/>
</dbReference>
<sequence>MDLQQLSVELENEHPRIAPSIRYVIKSFNVRPDIAAELGNLNPNQLKQSIVALADHIALGLLEIIEQERIAMTVYLLSDLTEKDAVMNTIADVFNTGVDSFVEHVKKFMEARRAFV</sequence>
<organism evidence="1 2">
    <name type="scientific">Kistimonas scapharcae</name>
    <dbReference type="NCBI Taxonomy" id="1036133"/>
    <lineage>
        <taxon>Bacteria</taxon>
        <taxon>Pseudomonadati</taxon>
        <taxon>Pseudomonadota</taxon>
        <taxon>Gammaproteobacteria</taxon>
        <taxon>Oceanospirillales</taxon>
        <taxon>Endozoicomonadaceae</taxon>
        <taxon>Kistimonas</taxon>
    </lineage>
</organism>
<accession>A0ABP8V0K0</accession>
<keyword evidence="2" id="KW-1185">Reference proteome</keyword>
<dbReference type="EMBL" id="BAABFL010000198">
    <property type="protein sequence ID" value="GAA4649620.1"/>
    <property type="molecule type" value="Genomic_DNA"/>
</dbReference>
<dbReference type="RefSeq" id="WP_345195555.1">
    <property type="nucleotide sequence ID" value="NZ_BAABFL010000198.1"/>
</dbReference>
<evidence type="ECO:0000313" key="1">
    <source>
        <dbReference type="EMBL" id="GAA4649620.1"/>
    </source>
</evidence>
<protein>
    <submittedName>
        <fullName evidence="1">Uncharacterized protein</fullName>
    </submittedName>
</protein>
<gene>
    <name evidence="1" type="ORF">GCM10023116_18950</name>
</gene>
<evidence type="ECO:0000313" key="2">
    <source>
        <dbReference type="Proteomes" id="UP001500604"/>
    </source>
</evidence>
<comment type="caution">
    <text evidence="1">The sequence shown here is derived from an EMBL/GenBank/DDBJ whole genome shotgun (WGS) entry which is preliminary data.</text>
</comment>